<dbReference type="SUPFAM" id="SSF53098">
    <property type="entry name" value="Ribonuclease H-like"/>
    <property type="match status" value="1"/>
</dbReference>
<reference evidence="2 3" key="1">
    <citation type="submission" date="2020-06" db="EMBL/GenBank/DDBJ databases">
        <authorList>
            <person name="Li R."/>
            <person name="Bekaert M."/>
        </authorList>
    </citation>
    <scope>NUCLEOTIDE SEQUENCE [LARGE SCALE GENOMIC DNA]</scope>
    <source>
        <strain evidence="3">wild</strain>
    </source>
</reference>
<dbReference type="Proteomes" id="UP000507470">
    <property type="component" value="Unassembled WGS sequence"/>
</dbReference>
<dbReference type="OrthoDB" id="6144991at2759"/>
<dbReference type="Pfam" id="PF05699">
    <property type="entry name" value="Dimer_Tnp_hAT"/>
    <property type="match status" value="1"/>
</dbReference>
<accession>A0A6J8C5P2</accession>
<protein>
    <recommendedName>
        <fullName evidence="1">HAT C-terminal dimerisation domain-containing protein</fullName>
    </recommendedName>
</protein>
<dbReference type="InterPro" id="IPR008906">
    <property type="entry name" value="HATC_C_dom"/>
</dbReference>
<dbReference type="PANTHER" id="PTHR46289">
    <property type="entry name" value="52 KDA REPRESSOR OF THE INHIBITOR OF THE PROTEIN KINASE-LIKE PROTEIN-RELATED"/>
    <property type="match status" value="1"/>
</dbReference>
<dbReference type="PANTHER" id="PTHR46289:SF14">
    <property type="entry name" value="DUF4371 DOMAIN-CONTAINING PROTEIN"/>
    <property type="match status" value="1"/>
</dbReference>
<dbReference type="InterPro" id="IPR052958">
    <property type="entry name" value="IFN-induced_PKR_regulator"/>
</dbReference>
<proteinExistence type="predicted"/>
<evidence type="ECO:0000259" key="1">
    <source>
        <dbReference type="Pfam" id="PF05699"/>
    </source>
</evidence>
<evidence type="ECO:0000313" key="3">
    <source>
        <dbReference type="Proteomes" id="UP000507470"/>
    </source>
</evidence>
<sequence length="322" mass="36795">MYEVVFQCFETIVETSKNWDSETLIKAKGFISCLANFEVLVSFVVTKNCLRYLKQITVSLQQRSRDILSAYTEIQTVKSYLQDMRNEPEGYFEVMMEEAKYLAEGIGSEPSVPSQCKRQTLRNNTPATSVTEYYKRSVLIPFLDHLLNELNSRFSKHSQLVSQSLLLTPQVLVLSKTPDLPPGLQELSQMYKDDMPCIGSLTSEYHRWYKKWTSEDSPTDHKLPSTGIETLHACNGGFYPNIFALLKISCTPPVTTTEYERSFSSLKLLKTYLRSTMTSDRLNSLALMHIHRSTEIDKSAVIDQYATAYNSRMKLSTTDFLG</sequence>
<dbReference type="GO" id="GO:0046983">
    <property type="term" value="F:protein dimerization activity"/>
    <property type="evidence" value="ECO:0007669"/>
    <property type="project" value="InterPro"/>
</dbReference>
<feature type="domain" description="HAT C-terminal dimerisation" evidence="1">
    <location>
        <begin position="234"/>
        <end position="292"/>
    </location>
</feature>
<dbReference type="EMBL" id="CACVKT020004644">
    <property type="protein sequence ID" value="CAC5390836.1"/>
    <property type="molecule type" value="Genomic_DNA"/>
</dbReference>
<dbReference type="InterPro" id="IPR012337">
    <property type="entry name" value="RNaseH-like_sf"/>
</dbReference>
<organism evidence="2 3">
    <name type="scientific">Mytilus coruscus</name>
    <name type="common">Sea mussel</name>
    <dbReference type="NCBI Taxonomy" id="42192"/>
    <lineage>
        <taxon>Eukaryota</taxon>
        <taxon>Metazoa</taxon>
        <taxon>Spiralia</taxon>
        <taxon>Lophotrochozoa</taxon>
        <taxon>Mollusca</taxon>
        <taxon>Bivalvia</taxon>
        <taxon>Autobranchia</taxon>
        <taxon>Pteriomorphia</taxon>
        <taxon>Mytilida</taxon>
        <taxon>Mytiloidea</taxon>
        <taxon>Mytilidae</taxon>
        <taxon>Mytilinae</taxon>
        <taxon>Mytilus</taxon>
    </lineage>
</organism>
<dbReference type="AlphaFoldDB" id="A0A6J8C5P2"/>
<name>A0A6J8C5P2_MYTCO</name>
<gene>
    <name evidence="2" type="ORF">MCOR_25912</name>
</gene>
<keyword evidence="3" id="KW-1185">Reference proteome</keyword>
<evidence type="ECO:0000313" key="2">
    <source>
        <dbReference type="EMBL" id="CAC5390836.1"/>
    </source>
</evidence>